<keyword evidence="1" id="KW-0732">Signal</keyword>
<comment type="caution">
    <text evidence="2">The sequence shown here is derived from an EMBL/GenBank/DDBJ whole genome shotgun (WGS) entry which is preliminary data.</text>
</comment>
<dbReference type="Proteomes" id="UP000297729">
    <property type="component" value="Unassembled WGS sequence"/>
</dbReference>
<evidence type="ECO:0000313" key="3">
    <source>
        <dbReference type="Proteomes" id="UP000297729"/>
    </source>
</evidence>
<dbReference type="RefSeq" id="WP_135203498.1">
    <property type="nucleotide sequence ID" value="NZ_SPVG01000210.1"/>
</dbReference>
<sequence>MKRLFAFLLWISLSTASWAGAWGAGSFENDDALDCVASCTGQNDESCLSQALQAVRSASYVEAPDAAAAVAAAEVIAAVLDSNQAALPTELRSWLAKQDQSRIRALAPFASTALNRIANSRVSELAALWSEDAKSNWDVRIKALAGRLSSLTKQSTRTR</sequence>
<evidence type="ECO:0000256" key="1">
    <source>
        <dbReference type="SAM" id="SignalP"/>
    </source>
</evidence>
<evidence type="ECO:0000313" key="2">
    <source>
        <dbReference type="EMBL" id="TFW17254.1"/>
    </source>
</evidence>
<name>A0A4Y9S6S3_9BURK</name>
<accession>A0A4Y9S6S3</accession>
<protein>
    <submittedName>
        <fullName evidence="2">DUF4259 domain-containing protein</fullName>
    </submittedName>
</protein>
<keyword evidence="3" id="KW-1185">Reference proteome</keyword>
<dbReference type="AlphaFoldDB" id="A0A4Y9S6S3"/>
<dbReference type="EMBL" id="SPVG01000210">
    <property type="protein sequence ID" value="TFW17254.1"/>
    <property type="molecule type" value="Genomic_DNA"/>
</dbReference>
<feature type="signal peptide" evidence="1">
    <location>
        <begin position="1"/>
        <end position="19"/>
    </location>
</feature>
<feature type="chain" id="PRO_5021386435" evidence="1">
    <location>
        <begin position="20"/>
        <end position="159"/>
    </location>
</feature>
<organism evidence="2 3">
    <name type="scientific">Duganella callida</name>
    <dbReference type="NCBI Taxonomy" id="2561932"/>
    <lineage>
        <taxon>Bacteria</taxon>
        <taxon>Pseudomonadati</taxon>
        <taxon>Pseudomonadota</taxon>
        <taxon>Betaproteobacteria</taxon>
        <taxon>Burkholderiales</taxon>
        <taxon>Oxalobacteraceae</taxon>
        <taxon>Telluria group</taxon>
        <taxon>Duganella</taxon>
    </lineage>
</organism>
<dbReference type="InterPro" id="IPR025355">
    <property type="entry name" value="DUF4259"/>
</dbReference>
<proteinExistence type="predicted"/>
<reference evidence="2 3" key="1">
    <citation type="submission" date="2019-03" db="EMBL/GenBank/DDBJ databases">
        <title>Draft Genome Sequence of Duganella callidus sp. nov., a Novel Duganella Species Isolated from Cultivated Soil.</title>
        <authorList>
            <person name="Raths R."/>
            <person name="Peta V."/>
            <person name="Bucking H."/>
        </authorList>
    </citation>
    <scope>NUCLEOTIDE SEQUENCE [LARGE SCALE GENOMIC DNA]</scope>
    <source>
        <strain evidence="2 3">DN04</strain>
    </source>
</reference>
<gene>
    <name evidence="2" type="ORF">E4L98_21020</name>
</gene>
<dbReference type="Pfam" id="PF14078">
    <property type="entry name" value="DUF4259"/>
    <property type="match status" value="1"/>
</dbReference>